<evidence type="ECO:0000313" key="2">
    <source>
        <dbReference type="Proteomes" id="UP000790709"/>
    </source>
</evidence>
<gene>
    <name evidence="1" type="ORF">BV22DRAFT_1132114</name>
</gene>
<protein>
    <submittedName>
        <fullName evidence="1">Uncharacterized protein</fullName>
    </submittedName>
</protein>
<evidence type="ECO:0000313" key="1">
    <source>
        <dbReference type="EMBL" id="KAH7921647.1"/>
    </source>
</evidence>
<dbReference type="EMBL" id="MU266517">
    <property type="protein sequence ID" value="KAH7921647.1"/>
    <property type="molecule type" value="Genomic_DNA"/>
</dbReference>
<dbReference type="Proteomes" id="UP000790709">
    <property type="component" value="Unassembled WGS sequence"/>
</dbReference>
<proteinExistence type="predicted"/>
<keyword evidence="2" id="KW-1185">Reference proteome</keyword>
<comment type="caution">
    <text evidence="1">The sequence shown here is derived from an EMBL/GenBank/DDBJ whole genome shotgun (WGS) entry which is preliminary data.</text>
</comment>
<accession>A0ACB8BA48</accession>
<sequence>MSAADAIISSTSSQNPFEKYQIEEEAELEVGDAAEEPDVKDVASEEDSDDDNIEQEYNIYGEGGYLPSFHRHLAATQAHLAGSILPSVQLEDAATGKPLQRSSVWRSSTTTWSQSEQNLFFRGLAVHSRWRPDLISGVVRTKNVAEVCEYLSVLEESARALEEDGGDAGGGVIHEAAIEMSDEWVEVEELMAAEVAGHEDEWARARIEDARGEAVKRKRKEMFSSKAKKRKTEQSEEVVMSADERERLKARFKEWKASERFQWDREDLLARLEAVHLQVLDTILREGLERRADEEDDEEDASTSQGGGRKIDAMTPSLDRMNVISDNMIDPALLALSGNAPSTTIELDTSDAVLPTTSTSYLSLASTTLVEPTRAPSLPVAPSEDALNSGNVDVATMSPTSRRRYQKRLYMRRKRAQQNGEAVVTDITRMKPGRKDRRAKEKTRDSGEVVDTQSHTPPEPASMPASLSLPPVDAEEPEEGENKPAPRQKVRGKTRFYKIKAEFETAGINAGWLREHSMDLLHPSALGKLMGVYRSIEDVSDDSTTSFASADLLQYLQACVVAFLTDVMHHVIVSREQEGKLKARSKVWRSALDQIAPAAIEQAVKTVSGKSADRKAHFARLFAHHGVPPSINTGKGKGTATDGFDGDLEQGNDKDQDNMFPLPSLPAYREIHAPIVRPPAAFSADLGFIDTLALSYMKEARRSRIARFSPPKEAEESMDLLPVETDEDAILAELAEEDGVDESDRRAEQAYEGHLWGEVKGTHGTLADE</sequence>
<reference evidence="1" key="1">
    <citation type="journal article" date="2021" name="New Phytol.">
        <title>Evolutionary innovations through gain and loss of genes in the ectomycorrhizal Boletales.</title>
        <authorList>
            <person name="Wu G."/>
            <person name="Miyauchi S."/>
            <person name="Morin E."/>
            <person name="Kuo A."/>
            <person name="Drula E."/>
            <person name="Varga T."/>
            <person name="Kohler A."/>
            <person name="Feng B."/>
            <person name="Cao Y."/>
            <person name="Lipzen A."/>
            <person name="Daum C."/>
            <person name="Hundley H."/>
            <person name="Pangilinan J."/>
            <person name="Johnson J."/>
            <person name="Barry K."/>
            <person name="LaButti K."/>
            <person name="Ng V."/>
            <person name="Ahrendt S."/>
            <person name="Min B."/>
            <person name="Choi I.G."/>
            <person name="Park H."/>
            <person name="Plett J.M."/>
            <person name="Magnuson J."/>
            <person name="Spatafora J.W."/>
            <person name="Nagy L.G."/>
            <person name="Henrissat B."/>
            <person name="Grigoriev I.V."/>
            <person name="Yang Z.L."/>
            <person name="Xu J."/>
            <person name="Martin F.M."/>
        </authorList>
    </citation>
    <scope>NUCLEOTIDE SEQUENCE</scope>
    <source>
        <strain evidence="1">KUC20120723A-06</strain>
    </source>
</reference>
<name>A0ACB8BA48_9AGAM</name>
<organism evidence="1 2">
    <name type="scientific">Leucogyrophana mollusca</name>
    <dbReference type="NCBI Taxonomy" id="85980"/>
    <lineage>
        <taxon>Eukaryota</taxon>
        <taxon>Fungi</taxon>
        <taxon>Dikarya</taxon>
        <taxon>Basidiomycota</taxon>
        <taxon>Agaricomycotina</taxon>
        <taxon>Agaricomycetes</taxon>
        <taxon>Agaricomycetidae</taxon>
        <taxon>Boletales</taxon>
        <taxon>Boletales incertae sedis</taxon>
        <taxon>Leucogyrophana</taxon>
    </lineage>
</organism>